<accession>A0ABT1H6U7</accession>
<sequence length="144" mass="15629">MSAKLIRVSSDATGERRSVRVYVYDTVEAMRAAGTRFNGNDVSDAVGLCQCINRVVVDRDGRATSHADSVIVRLSRSHLTTQIVVHEMNHAATAIYGSSLQGHELAIDVLDHTNETLAHLQSDLTATLVGRLRALGYGDRVGVR</sequence>
<comment type="caution">
    <text evidence="1">The sequence shown here is derived from an EMBL/GenBank/DDBJ whole genome shotgun (WGS) entry which is preliminary data.</text>
</comment>
<proteinExistence type="predicted"/>
<organism evidence="1 2">
    <name type="scientific">Williamsia serinedens</name>
    <dbReference type="NCBI Taxonomy" id="391736"/>
    <lineage>
        <taxon>Bacteria</taxon>
        <taxon>Bacillati</taxon>
        <taxon>Actinomycetota</taxon>
        <taxon>Actinomycetes</taxon>
        <taxon>Mycobacteriales</taxon>
        <taxon>Nocardiaceae</taxon>
        <taxon>Williamsia</taxon>
    </lineage>
</organism>
<evidence type="ECO:0000313" key="1">
    <source>
        <dbReference type="EMBL" id="MCP2162654.1"/>
    </source>
</evidence>
<name>A0ABT1H6U7_9NOCA</name>
<keyword evidence="2" id="KW-1185">Reference proteome</keyword>
<dbReference type="EMBL" id="JAMTCG010000007">
    <property type="protein sequence ID" value="MCP2162654.1"/>
    <property type="molecule type" value="Genomic_DNA"/>
</dbReference>
<dbReference type="Proteomes" id="UP001205740">
    <property type="component" value="Unassembled WGS sequence"/>
</dbReference>
<gene>
    <name evidence="1" type="ORF">LX12_003862</name>
</gene>
<evidence type="ECO:0000313" key="2">
    <source>
        <dbReference type="Proteomes" id="UP001205740"/>
    </source>
</evidence>
<protein>
    <submittedName>
        <fullName evidence="1">Uncharacterized protein</fullName>
    </submittedName>
</protein>
<reference evidence="1 2" key="1">
    <citation type="submission" date="2022-06" db="EMBL/GenBank/DDBJ databases">
        <title>Genomic Encyclopedia of Archaeal and Bacterial Type Strains, Phase II (KMG-II): from individual species to whole genera.</title>
        <authorList>
            <person name="Goeker M."/>
        </authorList>
    </citation>
    <scope>NUCLEOTIDE SEQUENCE [LARGE SCALE GENOMIC DNA]</scope>
    <source>
        <strain evidence="1 2">DSM 45037</strain>
    </source>
</reference>